<sequence>MRILFLGDIVGHPGKQMVETWMPKLFDHYEPDLVIANAENIAPNGRGITPRLAEALFDVQVDILTMGNHVWDQKDSVSYIDGDRRIVRPANYPVGTPGQPYTLCKVGKEQVAIINVLGRAFMGDYDDPFRTMDRILEEIGTQTKHIFVDVHAEATSEKYALGNYLAGRVSAVVGTHTHVQTADDRILPGGTAYLTDVGMCGPYDSIIGFQKDLVLQRFLTQMPTRFEVAQGAGQLHGVVIDLNDGGRATKIERISITPDRPFENSTPLFTL</sequence>
<reference evidence="1 2" key="1">
    <citation type="submission" date="2021-01" db="EMBL/GenBank/DDBJ databases">
        <title>Tumebacillus sp. strain ITR2 16S ribosomal RNA gene Genome sequencing and assembly.</title>
        <authorList>
            <person name="Kang M."/>
        </authorList>
    </citation>
    <scope>NUCLEOTIDE SEQUENCE [LARGE SCALE GENOMIC DNA]</scope>
    <source>
        <strain evidence="1 2">ITR2</strain>
    </source>
</reference>
<dbReference type="Proteomes" id="UP000602284">
    <property type="component" value="Unassembled WGS sequence"/>
</dbReference>
<evidence type="ECO:0000313" key="2">
    <source>
        <dbReference type="Proteomes" id="UP000602284"/>
    </source>
</evidence>
<protein>
    <submittedName>
        <fullName evidence="1">TIGR00282 family metallophosphoesterase</fullName>
    </submittedName>
</protein>
<comment type="caution">
    <text evidence="1">The sequence shown here is derived from an EMBL/GenBank/DDBJ whole genome shotgun (WGS) entry which is preliminary data.</text>
</comment>
<accession>A0ABS1JE35</accession>
<dbReference type="RefSeq" id="WP_201637416.1">
    <property type="nucleotide sequence ID" value="NZ_JAEQNB010000006.1"/>
</dbReference>
<keyword evidence="2" id="KW-1185">Reference proteome</keyword>
<dbReference type="CDD" id="cd07382">
    <property type="entry name" value="MPP_DR1281"/>
    <property type="match status" value="1"/>
</dbReference>
<dbReference type="PIRSF" id="PIRSF004789">
    <property type="entry name" value="DR1281"/>
    <property type="match status" value="1"/>
</dbReference>
<dbReference type="SUPFAM" id="SSF56300">
    <property type="entry name" value="Metallo-dependent phosphatases"/>
    <property type="match status" value="1"/>
</dbReference>
<dbReference type="InterPro" id="IPR005235">
    <property type="entry name" value="YmdB-like"/>
</dbReference>
<dbReference type="Gene3D" id="3.60.21.10">
    <property type="match status" value="1"/>
</dbReference>
<proteinExistence type="predicted"/>
<dbReference type="PANTHER" id="PTHR36303:SF1">
    <property type="entry name" value="2',3'-CYCLIC-NUCLEOTIDE 2'-PHOSPHODIESTERASE"/>
    <property type="match status" value="1"/>
</dbReference>
<dbReference type="Pfam" id="PF13277">
    <property type="entry name" value="YmdB"/>
    <property type="match status" value="1"/>
</dbReference>
<evidence type="ECO:0000313" key="1">
    <source>
        <dbReference type="EMBL" id="MBL0388475.1"/>
    </source>
</evidence>
<dbReference type="PANTHER" id="PTHR36303">
    <property type="entry name" value="2',3'-CYCLIC-NUCLEOTIDE 2'-PHOSPHODIESTERASE"/>
    <property type="match status" value="1"/>
</dbReference>
<dbReference type="EMBL" id="JAEQNB010000006">
    <property type="protein sequence ID" value="MBL0388475.1"/>
    <property type="molecule type" value="Genomic_DNA"/>
</dbReference>
<dbReference type="NCBIfam" id="TIGR00282">
    <property type="entry name" value="TIGR00282 family metallophosphoesterase"/>
    <property type="match status" value="1"/>
</dbReference>
<dbReference type="InterPro" id="IPR029052">
    <property type="entry name" value="Metallo-depent_PP-like"/>
</dbReference>
<organism evidence="1 2">
    <name type="scientific">Tumebacillus amylolyticus</name>
    <dbReference type="NCBI Taxonomy" id="2801339"/>
    <lineage>
        <taxon>Bacteria</taxon>
        <taxon>Bacillati</taxon>
        <taxon>Bacillota</taxon>
        <taxon>Bacilli</taxon>
        <taxon>Bacillales</taxon>
        <taxon>Alicyclobacillaceae</taxon>
        <taxon>Tumebacillus</taxon>
    </lineage>
</organism>
<name>A0ABS1JE35_9BACL</name>
<gene>
    <name evidence="1" type="ORF">JJB07_17880</name>
</gene>